<dbReference type="InterPro" id="IPR036282">
    <property type="entry name" value="Glutathione-S-Trfase_C_sf"/>
</dbReference>
<dbReference type="AlphaFoldDB" id="A0A7S3LGP4"/>
<dbReference type="InterPro" id="IPR050983">
    <property type="entry name" value="GST_Omega/HSP26"/>
</dbReference>
<dbReference type="Gene3D" id="3.40.30.10">
    <property type="entry name" value="Glutaredoxin"/>
    <property type="match status" value="1"/>
</dbReference>
<dbReference type="PROSITE" id="PS50404">
    <property type="entry name" value="GST_NTER"/>
    <property type="match status" value="1"/>
</dbReference>
<accession>A0A7S3LGP4</accession>
<evidence type="ECO:0000259" key="2">
    <source>
        <dbReference type="PROSITE" id="PS50405"/>
    </source>
</evidence>
<dbReference type="GO" id="GO:0005737">
    <property type="term" value="C:cytoplasm"/>
    <property type="evidence" value="ECO:0007669"/>
    <property type="project" value="TreeGrafter"/>
</dbReference>
<dbReference type="PROSITE" id="PS50405">
    <property type="entry name" value="GST_CTER"/>
    <property type="match status" value="1"/>
</dbReference>
<evidence type="ECO:0000259" key="1">
    <source>
        <dbReference type="PROSITE" id="PS50404"/>
    </source>
</evidence>
<dbReference type="InterPro" id="IPR004045">
    <property type="entry name" value="Glutathione_S-Trfase_N"/>
</dbReference>
<dbReference type="InterPro" id="IPR036249">
    <property type="entry name" value="Thioredoxin-like_sf"/>
</dbReference>
<name>A0A7S3LGP4_9STRA</name>
<protein>
    <recommendedName>
        <fullName evidence="4">Glutathione transferase</fullName>
    </recommendedName>
</protein>
<dbReference type="Pfam" id="PF13409">
    <property type="entry name" value="GST_N_2"/>
    <property type="match status" value="1"/>
</dbReference>
<evidence type="ECO:0000313" key="3">
    <source>
        <dbReference type="EMBL" id="CAE0430725.1"/>
    </source>
</evidence>
<dbReference type="InterPro" id="IPR010987">
    <property type="entry name" value="Glutathione-S-Trfase_C-like"/>
</dbReference>
<dbReference type="EMBL" id="HBIN01001735">
    <property type="protein sequence ID" value="CAE0430725.1"/>
    <property type="molecule type" value="Transcribed_RNA"/>
</dbReference>
<dbReference type="SFLD" id="SFLDS00019">
    <property type="entry name" value="Glutathione_Transferase_(cytos"/>
    <property type="match status" value="1"/>
</dbReference>
<dbReference type="PANTHER" id="PTHR43968">
    <property type="match status" value="1"/>
</dbReference>
<dbReference type="PANTHER" id="PTHR43968:SF6">
    <property type="entry name" value="GLUTATHIONE S-TRANSFERASE OMEGA"/>
    <property type="match status" value="1"/>
</dbReference>
<gene>
    <name evidence="3" type="ORF">ASTO00021_LOCUS1084</name>
</gene>
<dbReference type="Pfam" id="PF13410">
    <property type="entry name" value="GST_C_2"/>
    <property type="match status" value="1"/>
</dbReference>
<proteinExistence type="predicted"/>
<dbReference type="SUPFAM" id="SSF47616">
    <property type="entry name" value="GST C-terminal domain-like"/>
    <property type="match status" value="1"/>
</dbReference>
<dbReference type="Gene3D" id="1.20.1050.10">
    <property type="match status" value="1"/>
</dbReference>
<reference evidence="3" key="1">
    <citation type="submission" date="2021-01" db="EMBL/GenBank/DDBJ databases">
        <authorList>
            <person name="Corre E."/>
            <person name="Pelletier E."/>
            <person name="Niang G."/>
            <person name="Scheremetjew M."/>
            <person name="Finn R."/>
            <person name="Kale V."/>
            <person name="Holt S."/>
            <person name="Cochrane G."/>
            <person name="Meng A."/>
            <person name="Brown T."/>
            <person name="Cohen L."/>
        </authorList>
    </citation>
    <scope>NUCLEOTIDE SEQUENCE</scope>
    <source>
        <strain evidence="3">GSBS06</strain>
    </source>
</reference>
<organism evidence="3">
    <name type="scientific">Aplanochytrium stocchinoi</name>
    <dbReference type="NCBI Taxonomy" id="215587"/>
    <lineage>
        <taxon>Eukaryota</taxon>
        <taxon>Sar</taxon>
        <taxon>Stramenopiles</taxon>
        <taxon>Bigyra</taxon>
        <taxon>Labyrinthulomycetes</taxon>
        <taxon>Thraustochytrida</taxon>
        <taxon>Thraustochytriidae</taxon>
        <taxon>Aplanochytrium</taxon>
    </lineage>
</organism>
<feature type="domain" description="GST C-terminal" evidence="2">
    <location>
        <begin position="118"/>
        <end position="260"/>
    </location>
</feature>
<dbReference type="InterPro" id="IPR040079">
    <property type="entry name" value="Glutathione_S-Trfase"/>
</dbReference>
<dbReference type="SUPFAM" id="SSF52833">
    <property type="entry name" value="Thioredoxin-like"/>
    <property type="match status" value="1"/>
</dbReference>
<dbReference type="SFLD" id="SFLDG00358">
    <property type="entry name" value="Main_(cytGST)"/>
    <property type="match status" value="1"/>
</dbReference>
<sequence>MLHHRLLCGWFCPYAQRAWIALNQAGIPYTYVEALIIKQDESYHKTPELLKHNPKGLVPTLVPVNHSTSEEGLGSVIESLVCIEYIDDVVRNHNHTQNQTVTNTSISEYKQLLPDISNPLARAKCRIKTDWVNRELCSPFYTVLVRKEHNLRRSAYDKIVRNLKIFSRDLGETPGPYYFGNEVSMTDIALIPWAYRYPLLEHFRGSEFRIPDRDDPDSELSNFWTWRERMLLLPSVKSTLQDMDKLVTVYERYSRGDAKSKVGDAVRQGLQAHDIE</sequence>
<evidence type="ECO:0008006" key="4">
    <source>
        <dbReference type="Google" id="ProtNLM"/>
    </source>
</evidence>
<feature type="domain" description="GST N-terminal" evidence="1">
    <location>
        <begin position="2"/>
        <end position="94"/>
    </location>
</feature>